<evidence type="ECO:0000313" key="3">
    <source>
        <dbReference type="EMBL" id="RMZ24306.1"/>
    </source>
</evidence>
<dbReference type="InterPro" id="IPR046539">
    <property type="entry name" value="DUF6604"/>
</dbReference>
<comment type="caution">
    <text evidence="3">The sequence shown here is derived from an EMBL/GenBank/DDBJ whole genome shotgun (WGS) entry which is preliminary data.</text>
</comment>
<feature type="region of interest" description="Disordered" evidence="1">
    <location>
        <begin position="805"/>
        <end position="833"/>
    </location>
</feature>
<dbReference type="Pfam" id="PF20253">
    <property type="entry name" value="DUF6604"/>
    <property type="match status" value="1"/>
</dbReference>
<evidence type="ECO:0000256" key="1">
    <source>
        <dbReference type="SAM" id="MobiDB-lite"/>
    </source>
</evidence>
<gene>
    <name evidence="3" type="ORF">D0859_11662</name>
</gene>
<dbReference type="PANTHER" id="PTHR38795">
    <property type="entry name" value="DUF6604 DOMAIN-CONTAINING PROTEIN"/>
    <property type="match status" value="1"/>
</dbReference>
<feature type="domain" description="DUF6604" evidence="2">
    <location>
        <begin position="1"/>
        <end position="287"/>
    </location>
</feature>
<evidence type="ECO:0000313" key="4">
    <source>
        <dbReference type="Proteomes" id="UP000281677"/>
    </source>
</evidence>
<dbReference type="AlphaFoldDB" id="A0A3M7IG64"/>
<dbReference type="PANTHER" id="PTHR38795:SF1">
    <property type="entry name" value="DUF6604 DOMAIN-CONTAINING PROTEIN"/>
    <property type="match status" value="1"/>
</dbReference>
<feature type="non-terminal residue" evidence="3">
    <location>
        <position position="1"/>
    </location>
</feature>
<feature type="compositionally biased region" description="Acidic residues" evidence="1">
    <location>
        <begin position="154"/>
        <end position="166"/>
    </location>
</feature>
<proteinExistence type="predicted"/>
<dbReference type="Proteomes" id="UP000281677">
    <property type="component" value="Unassembled WGS sequence"/>
</dbReference>
<accession>A0A3M7IG64</accession>
<dbReference type="VEuPathDB" id="FungiDB:BTJ68_15062"/>
<dbReference type="VEuPathDB" id="FungiDB:BTJ68_15063"/>
<dbReference type="VEuPathDB" id="FungiDB:BTJ68_15061"/>
<feature type="compositionally biased region" description="Basic residues" evidence="1">
    <location>
        <begin position="179"/>
        <end position="196"/>
    </location>
</feature>
<organism evidence="3 4">
    <name type="scientific">Hortaea werneckii</name>
    <name type="common">Black yeast</name>
    <name type="synonym">Cladosporium werneckii</name>
    <dbReference type="NCBI Taxonomy" id="91943"/>
    <lineage>
        <taxon>Eukaryota</taxon>
        <taxon>Fungi</taxon>
        <taxon>Dikarya</taxon>
        <taxon>Ascomycota</taxon>
        <taxon>Pezizomycotina</taxon>
        <taxon>Dothideomycetes</taxon>
        <taxon>Dothideomycetidae</taxon>
        <taxon>Mycosphaerellales</taxon>
        <taxon>Teratosphaeriaceae</taxon>
        <taxon>Hortaea</taxon>
    </lineage>
</organism>
<dbReference type="PIRSF" id="PIRSF028035">
    <property type="entry name" value="UCP028035"/>
    <property type="match status" value="1"/>
</dbReference>
<evidence type="ECO:0000259" key="2">
    <source>
        <dbReference type="Pfam" id="PF20253"/>
    </source>
</evidence>
<name>A0A3M7IG64_HORWE</name>
<dbReference type="InterPro" id="IPR016864">
    <property type="entry name" value="UCP028035"/>
</dbReference>
<sequence length="967" mass="110039">TRRLLYWVINTSNGIIESGKCTGNDEPLQVNTIGRSTVADIVAMARLIARHLDPIPSAIFKLFKAVIKARSITASAFERIVSEKPDPEIERANATHKHFIDALTQAFHALGGRSWDSGRALFPESEDEVEDEDEDVATLQNQFSSLSLGKAEEGDVDGDDGYEDDDALHAHIPPAKQQSRPRKKKCAKGKKGKRSQKPTAKATSGPAAAPPLSDLPIESYRIIEDQDGLVSDYLMAVYAVVQEWMELRSYTQDLWHKVAYEGLNSAVAATLTNNAVAMVKQTCIAVFAEFPGHESYETITQTITRGDIERAQQQFSLDLYRMMDSGRPEKVRHTYLDAKESFWVHTYNDLLAFIADFQKNRGKSTKAMQAQLNQWDPNRDLQRATNDERIQWRRLYTINWLYDLVNVFSSSGVQRNTMKGERHVLENVDWSPSGPWNHHRRLFGLNEFAGDITSFAMQKPIADIKGKIFPHHVFQLQCIVDSFMVSRGWTAPPRHFFPRRDVDFFLDREAKRFGPDNNQGPGVLQSIEILEEMLEKDATEQRGSSKHVLARTLFGEIKFDFVNWLGESKYMYGLNTIAPSRFSKYNANGLWEYSPLLCGAGLVEGIILIQRLSMLMWDEMPEPTLLLHMQNMLVKKGLLDREIGLYDSLEQLLPGTFFQDKVPNESFLETLNQRVSQGQGQSAFLHRRRRAEAQKESSDVHRLLDLNFNRFFTVKSELMKHFDAGWVPHRIPDREVKIPSLLYAARLEQTERIVDPATGDEKLKDTELVQRSRAEGHPEKFLLRMSSVSLDASEPAREEIEAINMSSSLKDDIPAPGPPPPDPYALQDKTRRRSNPQGSVLLEHLRADIFSDVCGQHPLSALNLIWITVHMLVLFSTIEDKFRTAQDPLWKDIYERRSTLPRDQKRVRLVVAAMASEEPRALKTLTDAFEKTRTGVMHHIWWPELRVEESGTREKGEGDVPSDCSVV</sequence>
<dbReference type="OrthoDB" id="5339038at2759"/>
<feature type="region of interest" description="Disordered" evidence="1">
    <location>
        <begin position="142"/>
        <end position="211"/>
    </location>
</feature>
<protein>
    <recommendedName>
        <fullName evidence="2">DUF6604 domain-containing protein</fullName>
    </recommendedName>
</protein>
<reference evidence="3 4" key="1">
    <citation type="journal article" date="2018" name="BMC Genomics">
        <title>Genomic evidence for intraspecific hybridization in a clonal and extremely halotolerant yeast.</title>
        <authorList>
            <person name="Gostincar C."/>
            <person name="Stajich J.E."/>
            <person name="Zupancic J."/>
            <person name="Zalar P."/>
            <person name="Gunde-Cimerman N."/>
        </authorList>
    </citation>
    <scope>NUCLEOTIDE SEQUENCE [LARGE SCALE GENOMIC DNA]</scope>
    <source>
        <strain evidence="3 4">EXF-120</strain>
    </source>
</reference>
<dbReference type="EMBL" id="QWIT01000425">
    <property type="protein sequence ID" value="RMZ24306.1"/>
    <property type="molecule type" value="Genomic_DNA"/>
</dbReference>